<dbReference type="SUPFAM" id="SSF47661">
    <property type="entry name" value="t-snare proteins"/>
    <property type="match status" value="1"/>
</dbReference>
<dbReference type="AlphaFoldDB" id="A0A2V3W6Z4"/>
<dbReference type="NCBIfam" id="TIGR03057">
    <property type="entry name" value="xxxLxxG_by_4"/>
    <property type="match status" value="1"/>
</dbReference>
<dbReference type="GO" id="GO:0016020">
    <property type="term" value="C:membrane"/>
    <property type="evidence" value="ECO:0007669"/>
    <property type="project" value="InterPro"/>
</dbReference>
<comment type="caution">
    <text evidence="1">The sequence shown here is derived from an EMBL/GenBank/DDBJ whole genome shotgun (WGS) entry which is preliminary data.</text>
</comment>
<protein>
    <submittedName>
        <fullName evidence="1">X-X-X-Leu-X-X-Gly heptad repeat protein</fullName>
    </submittedName>
</protein>
<dbReference type="InterPro" id="IPR023908">
    <property type="entry name" value="xxxLxxG_rpt"/>
</dbReference>
<evidence type="ECO:0000313" key="2">
    <source>
        <dbReference type="Proteomes" id="UP000247978"/>
    </source>
</evidence>
<evidence type="ECO:0000313" key="1">
    <source>
        <dbReference type="EMBL" id="PXW89356.1"/>
    </source>
</evidence>
<name>A0A2V3W6Z4_9BACI</name>
<organism evidence="1 2">
    <name type="scientific">Pseudogracilibacillus auburnensis</name>
    <dbReference type="NCBI Taxonomy" id="1494959"/>
    <lineage>
        <taxon>Bacteria</taxon>
        <taxon>Bacillati</taxon>
        <taxon>Bacillota</taxon>
        <taxon>Bacilli</taxon>
        <taxon>Bacillales</taxon>
        <taxon>Bacillaceae</taxon>
        <taxon>Pseudogracilibacillus</taxon>
    </lineage>
</organism>
<sequence length="605" mass="66046">MMRRMKKIILVFVAVILLLPSFLIPASTTASKSEEVDGDGKFTAKDEVVYATLTAQGEKQEIYVVNAFDVTKAGKMIDHGTYSSLKNLTDLTEIEQVGNQVQFTAEEGKYYYQGNMNEGALPWDISIFYYLDGKEISPEELAGKDGQVKIHIETTANEKADSVFFENYVLQISLSFDTNLFTKLKAEDGMIANAGKNKQVTFTVMPQNEEELVVEADVVDFELDGIDITGVPSSFNIDTPDTDEMTGDMKTLQDAMADINAVVGELKNGINEINNGVVALEDGSSKFNDGISELDEASSELVDGSKEMNQALEKLSSSLDDIGEIDISEGKQLTDGLSSLSSGLREAAAGLATLNKNYVDAYNALDDSMQAIPTYDMTEKEIQDLYKNGADPQIVDQLVQTYTAAQTAKGTYTQVKQAFDAVGTTLDGVISSLHEMADNVDTMVNELSSSLGDMDVSEGFAQFQEGIKLLSTNYHTFHTGLVAYTGGVSQLSNSYGELHNGIGELADGTKELENGATELHNGTMRLQQSTSDLPEQITKEIGQMIAEYDKSDFEAVSFVSTENGKVNSVQFVMKTESIKSEESETTKEPVEGKKGFWVRLKELFS</sequence>
<dbReference type="InterPro" id="IPR010989">
    <property type="entry name" value="SNARE"/>
</dbReference>
<accession>A0A2V3W6Z4</accession>
<keyword evidence="2" id="KW-1185">Reference proteome</keyword>
<gene>
    <name evidence="1" type="ORF">DFR56_102133</name>
</gene>
<dbReference type="GO" id="GO:0016192">
    <property type="term" value="P:vesicle-mediated transport"/>
    <property type="evidence" value="ECO:0007669"/>
    <property type="project" value="InterPro"/>
</dbReference>
<dbReference type="EMBL" id="QJJQ01000002">
    <property type="protein sequence ID" value="PXW89356.1"/>
    <property type="molecule type" value="Genomic_DNA"/>
</dbReference>
<proteinExistence type="predicted"/>
<dbReference type="Gene3D" id="1.10.287.950">
    <property type="entry name" value="Methyl-accepting chemotaxis protein"/>
    <property type="match status" value="2"/>
</dbReference>
<dbReference type="Proteomes" id="UP000247978">
    <property type="component" value="Unassembled WGS sequence"/>
</dbReference>
<reference evidence="1 2" key="1">
    <citation type="submission" date="2018-05" db="EMBL/GenBank/DDBJ databases">
        <title>Genomic Encyclopedia of Type Strains, Phase IV (KMG-IV): sequencing the most valuable type-strain genomes for metagenomic binning, comparative biology and taxonomic classification.</title>
        <authorList>
            <person name="Goeker M."/>
        </authorList>
    </citation>
    <scope>NUCLEOTIDE SEQUENCE [LARGE SCALE GENOMIC DNA]</scope>
    <source>
        <strain evidence="1 2">DSM 28556</strain>
    </source>
</reference>